<dbReference type="Proteomes" id="UP000316798">
    <property type="component" value="Chromosome"/>
</dbReference>
<dbReference type="OrthoDB" id="8854613at2"/>
<proteinExistence type="predicted"/>
<dbReference type="EMBL" id="CP035503">
    <property type="protein sequence ID" value="QDL39728.1"/>
    <property type="molecule type" value="Genomic_DNA"/>
</dbReference>
<reference evidence="1 2" key="1">
    <citation type="submission" date="2019-01" db="EMBL/GenBank/DDBJ databases">
        <title>Genomic insights into a novel species Rhodoferax sp.</title>
        <authorList>
            <person name="Jin L."/>
        </authorList>
    </citation>
    <scope>NUCLEOTIDE SEQUENCE [LARGE SCALE GENOMIC DNA]</scope>
    <source>
        <strain evidence="1 2">CHu59-6-5</strain>
    </source>
</reference>
<dbReference type="KEGG" id="rhf:EUB48_09385"/>
<gene>
    <name evidence="1" type="ORF">EUB48_09385</name>
</gene>
<protein>
    <recommendedName>
        <fullName evidence="3">Haemolysin activator HlyB C-terminal domain-containing protein</fullName>
    </recommendedName>
</protein>
<keyword evidence="2" id="KW-1185">Reference proteome</keyword>
<evidence type="ECO:0000313" key="2">
    <source>
        <dbReference type="Proteomes" id="UP000316798"/>
    </source>
</evidence>
<sequence>MNLRYTSGLGDLWLGWFRSPVLEVSQPRAGWDRTYDFGVVRFMPSLQVASGGFWGGGVGLETGDTWFAGAGLGRTNLRNYANLNFDPNDAWMLWGGYRWSQSRSLSLQVVRDNRQNPSQQNVHLLYRTPVADQRLLTLDLLAKTGLVDGVPIHRLGLSVTYDWHQYFVRLAYDPQVNFTPQDMWRLSVGSRF</sequence>
<evidence type="ECO:0000313" key="1">
    <source>
        <dbReference type="EMBL" id="QDL39728.1"/>
    </source>
</evidence>
<name>A0A515DH66_9BURK</name>
<organism evidence="1 2">
    <name type="scientific">Rhodoferax sediminis</name>
    <dbReference type="NCBI Taxonomy" id="2509614"/>
    <lineage>
        <taxon>Bacteria</taxon>
        <taxon>Pseudomonadati</taxon>
        <taxon>Pseudomonadota</taxon>
        <taxon>Betaproteobacteria</taxon>
        <taxon>Burkholderiales</taxon>
        <taxon>Comamonadaceae</taxon>
        <taxon>Rhodoferax</taxon>
    </lineage>
</organism>
<accession>A0A515DH66</accession>
<evidence type="ECO:0008006" key="3">
    <source>
        <dbReference type="Google" id="ProtNLM"/>
    </source>
</evidence>
<dbReference type="AlphaFoldDB" id="A0A515DH66"/>